<keyword evidence="5" id="KW-1185">Reference proteome</keyword>
<keyword evidence="2" id="KW-0812">Transmembrane</keyword>
<dbReference type="EMBL" id="JBAPLU010000006">
    <property type="protein sequence ID" value="MEI4271592.1"/>
    <property type="molecule type" value="Genomic_DNA"/>
</dbReference>
<evidence type="ECO:0000256" key="1">
    <source>
        <dbReference type="SAM" id="MobiDB-lite"/>
    </source>
</evidence>
<proteinExistence type="predicted"/>
<sequence length="149" mass="16053">MSDRQDDTPQAGRREETGPQAYGAGYGTPQAWSSPSGQYPAQHQGQYQAQYPAQHQAQYPAQPGPWAPYGQPAYVVQRSTNGLAVASMVLGILWIYWIGSVLALVFGYVARQQIRQRGESGDGMAIAGIVLGYVGLAFLAIPVLLLASR</sequence>
<feature type="compositionally biased region" description="Low complexity" evidence="1">
    <location>
        <begin position="37"/>
        <end position="61"/>
    </location>
</feature>
<keyword evidence="2" id="KW-1133">Transmembrane helix</keyword>
<evidence type="ECO:0000259" key="3">
    <source>
        <dbReference type="Pfam" id="PF13828"/>
    </source>
</evidence>
<comment type="caution">
    <text evidence="4">The sequence shown here is derived from an EMBL/GenBank/DDBJ whole genome shotgun (WGS) entry which is preliminary data.</text>
</comment>
<name>A0ABU8DU71_9ACTN</name>
<dbReference type="Pfam" id="PF13828">
    <property type="entry name" value="DUF4190"/>
    <property type="match status" value="1"/>
</dbReference>
<evidence type="ECO:0000313" key="5">
    <source>
        <dbReference type="Proteomes" id="UP001361570"/>
    </source>
</evidence>
<evidence type="ECO:0000256" key="2">
    <source>
        <dbReference type="SAM" id="Phobius"/>
    </source>
</evidence>
<feature type="transmembrane region" description="Helical" evidence="2">
    <location>
        <begin position="83"/>
        <end position="110"/>
    </location>
</feature>
<dbReference type="InterPro" id="IPR025241">
    <property type="entry name" value="DUF4190"/>
</dbReference>
<evidence type="ECO:0000313" key="4">
    <source>
        <dbReference type="EMBL" id="MEI4271592.1"/>
    </source>
</evidence>
<feature type="transmembrane region" description="Helical" evidence="2">
    <location>
        <begin position="122"/>
        <end position="147"/>
    </location>
</feature>
<feature type="domain" description="DUF4190" evidence="3">
    <location>
        <begin position="83"/>
        <end position="141"/>
    </location>
</feature>
<feature type="region of interest" description="Disordered" evidence="1">
    <location>
        <begin position="1"/>
        <end position="64"/>
    </location>
</feature>
<reference evidence="4 5" key="1">
    <citation type="submission" date="2024-03" db="EMBL/GenBank/DDBJ databases">
        <title>Draft genome sequence of Klenkia sp. LSe6-5.</title>
        <authorList>
            <person name="Duangmal K."/>
            <person name="Chantavorakit T."/>
        </authorList>
    </citation>
    <scope>NUCLEOTIDE SEQUENCE [LARGE SCALE GENOMIC DNA]</scope>
    <source>
        <strain evidence="4 5">LSe6-5</strain>
    </source>
</reference>
<keyword evidence="2" id="KW-0472">Membrane</keyword>
<dbReference type="Proteomes" id="UP001361570">
    <property type="component" value="Unassembled WGS sequence"/>
</dbReference>
<feature type="compositionally biased region" description="Basic and acidic residues" evidence="1">
    <location>
        <begin position="1"/>
        <end position="17"/>
    </location>
</feature>
<protein>
    <submittedName>
        <fullName evidence="4">DUF4190 domain-containing protein</fullName>
    </submittedName>
</protein>
<dbReference type="RefSeq" id="WP_336403732.1">
    <property type="nucleotide sequence ID" value="NZ_JBAPLU010000006.1"/>
</dbReference>
<gene>
    <name evidence="4" type="ORF">TEK04_07630</name>
</gene>
<organism evidence="4 5">
    <name type="scientific">Klenkia sesuvii</name>
    <dbReference type="NCBI Taxonomy" id="3103137"/>
    <lineage>
        <taxon>Bacteria</taxon>
        <taxon>Bacillati</taxon>
        <taxon>Actinomycetota</taxon>
        <taxon>Actinomycetes</taxon>
        <taxon>Geodermatophilales</taxon>
        <taxon>Geodermatophilaceae</taxon>
        <taxon>Klenkia</taxon>
    </lineage>
</organism>
<accession>A0ABU8DU71</accession>